<reference evidence="2" key="1">
    <citation type="submission" date="2013-12" db="EMBL/GenBank/DDBJ databases">
        <title>A Varibaculum cambriense genome reconstructed from a premature infant gut community with otherwise low bacterial novelty that shifts toward anaerobic metabolism during the third week of life.</title>
        <authorList>
            <person name="Brown C.T."/>
            <person name="Sharon I."/>
            <person name="Thomas B.C."/>
            <person name="Castelle C.J."/>
            <person name="Morowitz M.J."/>
            <person name="Banfield J.F."/>
        </authorList>
    </citation>
    <scope>NUCLEOTIDE SEQUENCE</scope>
</reference>
<protein>
    <submittedName>
        <fullName evidence="2">Uncharacterized protein</fullName>
    </submittedName>
</protein>
<accession>W1XQ76</accession>
<name>W1XQ76_9ZZZZ</name>
<comment type="caution">
    <text evidence="2">The sequence shown here is derived from an EMBL/GenBank/DDBJ whole genome shotgun (WGS) entry which is preliminary data.</text>
</comment>
<dbReference type="EMBL" id="AZMM01014484">
    <property type="protein sequence ID" value="ETJ31009.1"/>
    <property type="molecule type" value="Genomic_DNA"/>
</dbReference>
<feature type="non-terminal residue" evidence="2">
    <location>
        <position position="1"/>
    </location>
</feature>
<evidence type="ECO:0000313" key="2">
    <source>
        <dbReference type="EMBL" id="ETJ31009.1"/>
    </source>
</evidence>
<gene>
    <name evidence="2" type="ORF">Q604_UNBC14484G0001</name>
</gene>
<proteinExistence type="predicted"/>
<dbReference type="AlphaFoldDB" id="W1XQ76"/>
<organism evidence="2">
    <name type="scientific">human gut metagenome</name>
    <dbReference type="NCBI Taxonomy" id="408170"/>
    <lineage>
        <taxon>unclassified sequences</taxon>
        <taxon>metagenomes</taxon>
        <taxon>organismal metagenomes</taxon>
    </lineage>
</organism>
<feature type="region of interest" description="Disordered" evidence="1">
    <location>
        <begin position="1"/>
        <end position="24"/>
    </location>
</feature>
<sequence length="24" mass="2762">KRENQKGSESRLAPKQKPDNVSHK</sequence>
<evidence type="ECO:0000256" key="1">
    <source>
        <dbReference type="SAM" id="MobiDB-lite"/>
    </source>
</evidence>